<accession>A0A8K0MIW0</accession>
<evidence type="ECO:0000313" key="2">
    <source>
        <dbReference type="EMBL" id="KAF3447323.1"/>
    </source>
</evidence>
<evidence type="ECO:0000313" key="3">
    <source>
        <dbReference type="Proteomes" id="UP000796880"/>
    </source>
</evidence>
<dbReference type="SUPFAM" id="SSF50965">
    <property type="entry name" value="Galactose oxidase, central domain"/>
    <property type="match status" value="1"/>
</dbReference>
<dbReference type="Proteomes" id="UP000796880">
    <property type="component" value="Unassembled WGS sequence"/>
</dbReference>
<dbReference type="PANTHER" id="PTHR32208:SF103">
    <property type="entry name" value="GALACTOSE OXIDASE-LIKE EARLY SET DOMAIN-CONTAINING PROTEIN"/>
    <property type="match status" value="1"/>
</dbReference>
<dbReference type="EMBL" id="VOIH02000005">
    <property type="protein sequence ID" value="KAF3447323.1"/>
    <property type="molecule type" value="Genomic_DNA"/>
</dbReference>
<proteinExistence type="predicted"/>
<dbReference type="InterPro" id="IPR011043">
    <property type="entry name" value="Gal_Oxase/kelch_b-propeller"/>
</dbReference>
<dbReference type="Pfam" id="PF07250">
    <property type="entry name" value="Glyoxal_oxid_N"/>
    <property type="match status" value="1"/>
</dbReference>
<comment type="caution">
    <text evidence="2">The sequence shown here is derived from an EMBL/GenBank/DDBJ whole genome shotgun (WGS) entry which is preliminary data.</text>
</comment>
<organism evidence="2 3">
    <name type="scientific">Rhamnella rubrinervis</name>
    <dbReference type="NCBI Taxonomy" id="2594499"/>
    <lineage>
        <taxon>Eukaryota</taxon>
        <taxon>Viridiplantae</taxon>
        <taxon>Streptophyta</taxon>
        <taxon>Embryophyta</taxon>
        <taxon>Tracheophyta</taxon>
        <taxon>Spermatophyta</taxon>
        <taxon>Magnoliopsida</taxon>
        <taxon>eudicotyledons</taxon>
        <taxon>Gunneridae</taxon>
        <taxon>Pentapetalae</taxon>
        <taxon>rosids</taxon>
        <taxon>fabids</taxon>
        <taxon>Rosales</taxon>
        <taxon>Rhamnaceae</taxon>
        <taxon>rhamnoid group</taxon>
        <taxon>Rhamneae</taxon>
        <taxon>Rhamnella</taxon>
    </lineage>
</organism>
<dbReference type="InterPro" id="IPR037293">
    <property type="entry name" value="Gal_Oxidase_central_sf"/>
</dbReference>
<keyword evidence="3" id="KW-1185">Reference proteome</keyword>
<dbReference type="InterPro" id="IPR009880">
    <property type="entry name" value="Glyoxal_oxidase_N"/>
</dbReference>
<reference evidence="2" key="1">
    <citation type="submission" date="2020-03" db="EMBL/GenBank/DDBJ databases">
        <title>A high-quality chromosome-level genome assembly of a woody plant with both climbing and erect habits, Rhamnella rubrinervis.</title>
        <authorList>
            <person name="Lu Z."/>
            <person name="Yang Y."/>
            <person name="Zhu X."/>
            <person name="Sun Y."/>
        </authorList>
    </citation>
    <scope>NUCLEOTIDE SEQUENCE</scope>
    <source>
        <strain evidence="2">BYM</strain>
        <tissue evidence="2">Leaf</tissue>
    </source>
</reference>
<sequence length="207" mass="22904">MHMFIFPISNKVVMFDGAVFGPSQVQFSSGIALPTTGSIAGLMLSNTTSTTPPLGHSRYSTQQILPDGSFVVVGGRRMFNYEYVLQREKLTRKISIYHFSDKPLTRENNLYPFVFLSTDGNLFIFANNRSILLNPTTNKIIRYFPILTGGSRNHPASAMAALLPIKIHDPDPNPTLIRAQVLICGGAKPEAATLVDKGVFVTDERLW</sequence>
<gene>
    <name evidence="2" type="ORF">FNV43_RR12509</name>
</gene>
<feature type="domain" description="Glyoxal oxidase N-terminal" evidence="1">
    <location>
        <begin position="58"/>
        <end position="201"/>
    </location>
</feature>
<dbReference type="OrthoDB" id="2019572at2759"/>
<dbReference type="AlphaFoldDB" id="A0A8K0MIW0"/>
<dbReference type="PANTHER" id="PTHR32208">
    <property type="entry name" value="SECRETED PROTEIN-RELATED"/>
    <property type="match status" value="1"/>
</dbReference>
<evidence type="ECO:0000259" key="1">
    <source>
        <dbReference type="Pfam" id="PF07250"/>
    </source>
</evidence>
<protein>
    <recommendedName>
        <fullName evidence="1">Glyoxal oxidase N-terminal domain-containing protein</fullName>
    </recommendedName>
</protein>
<dbReference type="Gene3D" id="2.130.10.80">
    <property type="entry name" value="Galactose oxidase/kelch, beta-propeller"/>
    <property type="match status" value="1"/>
</dbReference>
<name>A0A8K0MIW0_9ROSA</name>